<dbReference type="FunFam" id="4.10.830.10:FF:000001">
    <property type="entry name" value="30S ribosomal protein S14 type Z"/>
    <property type="match status" value="1"/>
</dbReference>
<organism evidence="10 11">
    <name type="scientific">bacterium (Candidatus Blackallbacteria) CG17_big_fil_post_rev_8_21_14_2_50_48_46</name>
    <dbReference type="NCBI Taxonomy" id="2014261"/>
    <lineage>
        <taxon>Bacteria</taxon>
        <taxon>Candidatus Blackallbacteria</taxon>
    </lineage>
</organism>
<keyword evidence="2 9" id="KW-0699">rRNA-binding</keyword>
<evidence type="ECO:0000256" key="4">
    <source>
        <dbReference type="ARBA" id="ARBA00022884"/>
    </source>
</evidence>
<gene>
    <name evidence="9" type="primary">rpsZ</name>
    <name evidence="9" type="synonym">rpsN</name>
    <name evidence="10" type="ORF">COW36_18490</name>
</gene>
<dbReference type="GO" id="GO:0019843">
    <property type="term" value="F:rRNA binding"/>
    <property type="evidence" value="ECO:0007669"/>
    <property type="project" value="UniProtKB-UniRule"/>
</dbReference>
<keyword evidence="1 9" id="KW-0479">Metal-binding</keyword>
<evidence type="ECO:0000256" key="7">
    <source>
        <dbReference type="ARBA" id="ARBA00035167"/>
    </source>
</evidence>
<dbReference type="NCBIfam" id="NF005974">
    <property type="entry name" value="PRK08061.1"/>
    <property type="match status" value="1"/>
</dbReference>
<dbReference type="AlphaFoldDB" id="A0A2M7G121"/>
<comment type="function">
    <text evidence="9">Binds 16S rRNA, required for the assembly of 30S particles and may also be responsible for determining the conformation of the 16S rRNA at the A site.</text>
</comment>
<dbReference type="InterPro" id="IPR043140">
    <property type="entry name" value="Ribosomal_uS14_sf"/>
</dbReference>
<dbReference type="SUPFAM" id="SSF57716">
    <property type="entry name" value="Glucocorticoid receptor-like (DNA-binding domain)"/>
    <property type="match status" value="1"/>
</dbReference>
<dbReference type="PANTHER" id="PTHR19836:SF19">
    <property type="entry name" value="SMALL RIBOSOMAL SUBUNIT PROTEIN US14M"/>
    <property type="match status" value="1"/>
</dbReference>
<comment type="caution">
    <text evidence="10">The sequence shown here is derived from an EMBL/GenBank/DDBJ whole genome shotgun (WGS) entry which is preliminary data.</text>
</comment>
<comment type="cofactor">
    <cofactor evidence="9">
        <name>Zn(2+)</name>
        <dbReference type="ChEBI" id="CHEBI:29105"/>
    </cofactor>
    <text evidence="9">Binds 1 zinc ion per subunit.</text>
</comment>
<evidence type="ECO:0000256" key="9">
    <source>
        <dbReference type="HAMAP-Rule" id="MF_01364"/>
    </source>
</evidence>
<keyword evidence="4 9" id="KW-0694">RNA-binding</keyword>
<feature type="binding site" evidence="9">
    <location>
        <position position="24"/>
    </location>
    <ligand>
        <name>Zn(2+)</name>
        <dbReference type="ChEBI" id="CHEBI:29105"/>
    </ligand>
</feature>
<evidence type="ECO:0000313" key="11">
    <source>
        <dbReference type="Proteomes" id="UP000231019"/>
    </source>
</evidence>
<evidence type="ECO:0000256" key="5">
    <source>
        <dbReference type="ARBA" id="ARBA00022980"/>
    </source>
</evidence>
<evidence type="ECO:0000256" key="8">
    <source>
        <dbReference type="ARBA" id="ARBA00060857"/>
    </source>
</evidence>
<dbReference type="InterPro" id="IPR023053">
    <property type="entry name" value="Ribosomal_uS14_bact"/>
</dbReference>
<dbReference type="Pfam" id="PF00253">
    <property type="entry name" value="Ribosomal_S14"/>
    <property type="match status" value="1"/>
</dbReference>
<evidence type="ECO:0000313" key="10">
    <source>
        <dbReference type="EMBL" id="PIW15404.1"/>
    </source>
</evidence>
<dbReference type="GO" id="GO:0008270">
    <property type="term" value="F:zinc ion binding"/>
    <property type="evidence" value="ECO:0007669"/>
    <property type="project" value="UniProtKB-UniRule"/>
</dbReference>
<evidence type="ECO:0000256" key="1">
    <source>
        <dbReference type="ARBA" id="ARBA00022723"/>
    </source>
</evidence>
<dbReference type="PROSITE" id="PS00527">
    <property type="entry name" value="RIBOSOMAL_S14"/>
    <property type="match status" value="1"/>
</dbReference>
<comment type="similarity">
    <text evidence="8 9">Belongs to the universal ribosomal protein uS14 family. Zinc-binding uS14 subfamily.</text>
</comment>
<accession>A0A2M7G121</accession>
<evidence type="ECO:0000256" key="2">
    <source>
        <dbReference type="ARBA" id="ARBA00022730"/>
    </source>
</evidence>
<feature type="binding site" evidence="9">
    <location>
        <position position="43"/>
    </location>
    <ligand>
        <name>Zn(2+)</name>
        <dbReference type="ChEBI" id="CHEBI:29105"/>
    </ligand>
</feature>
<dbReference type="Gene3D" id="4.10.830.10">
    <property type="entry name" value="30s Ribosomal Protein S14, Chain N"/>
    <property type="match status" value="1"/>
</dbReference>
<protein>
    <recommendedName>
        <fullName evidence="7 9">Small ribosomal subunit protein uS14</fullName>
    </recommendedName>
</protein>
<keyword evidence="6 9" id="KW-0687">Ribonucleoprotein</keyword>
<dbReference type="InterPro" id="IPR018271">
    <property type="entry name" value="Ribosomal_uS14_CS"/>
</dbReference>
<dbReference type="GO" id="GO:0003735">
    <property type="term" value="F:structural constituent of ribosome"/>
    <property type="evidence" value="ECO:0007669"/>
    <property type="project" value="InterPro"/>
</dbReference>
<keyword evidence="5 9" id="KW-0689">Ribosomal protein</keyword>
<name>A0A2M7G121_9BACT</name>
<comment type="subunit">
    <text evidence="9">Part of the 30S ribosomal subunit. Contacts proteins S3 and S10.</text>
</comment>
<dbReference type="InterPro" id="IPR001209">
    <property type="entry name" value="Ribosomal_uS14"/>
</dbReference>
<dbReference type="PANTHER" id="PTHR19836">
    <property type="entry name" value="30S RIBOSOMAL PROTEIN S14"/>
    <property type="match status" value="1"/>
</dbReference>
<reference evidence="10 11" key="1">
    <citation type="submission" date="2017-09" db="EMBL/GenBank/DDBJ databases">
        <title>Depth-based differentiation of microbial function through sediment-hosted aquifers and enrichment of novel symbionts in the deep terrestrial subsurface.</title>
        <authorList>
            <person name="Probst A.J."/>
            <person name="Ladd B."/>
            <person name="Jarett J.K."/>
            <person name="Geller-Mcgrath D.E."/>
            <person name="Sieber C.M."/>
            <person name="Emerson J.B."/>
            <person name="Anantharaman K."/>
            <person name="Thomas B.C."/>
            <person name="Malmstrom R."/>
            <person name="Stieglmeier M."/>
            <person name="Klingl A."/>
            <person name="Woyke T."/>
            <person name="Ryan C.M."/>
            <person name="Banfield J.F."/>
        </authorList>
    </citation>
    <scope>NUCLEOTIDE SEQUENCE [LARGE SCALE GENOMIC DNA]</scope>
    <source>
        <strain evidence="10">CG17_big_fil_post_rev_8_21_14_2_50_48_46</strain>
    </source>
</reference>
<proteinExistence type="inferred from homology"/>
<dbReference type="GO" id="GO:0005737">
    <property type="term" value="C:cytoplasm"/>
    <property type="evidence" value="ECO:0007669"/>
    <property type="project" value="UniProtKB-ARBA"/>
</dbReference>
<sequence>MARTSMIEKSKRPPKYKVRQHNRCRTCGRPKAYYRYFGLCRVCLRENAHRGLLPGVKKSSW</sequence>
<keyword evidence="3 9" id="KW-0862">Zinc</keyword>
<dbReference type="Proteomes" id="UP000231019">
    <property type="component" value="Unassembled WGS sequence"/>
</dbReference>
<dbReference type="GO" id="GO:0006412">
    <property type="term" value="P:translation"/>
    <property type="evidence" value="ECO:0007669"/>
    <property type="project" value="UniProtKB-UniRule"/>
</dbReference>
<dbReference type="HAMAP" id="MF_01364_B">
    <property type="entry name" value="Ribosomal_uS14_2_B"/>
    <property type="match status" value="1"/>
</dbReference>
<feature type="binding site" evidence="9">
    <location>
        <position position="40"/>
    </location>
    <ligand>
        <name>Zn(2+)</name>
        <dbReference type="ChEBI" id="CHEBI:29105"/>
    </ligand>
</feature>
<evidence type="ECO:0000256" key="3">
    <source>
        <dbReference type="ARBA" id="ARBA00022833"/>
    </source>
</evidence>
<evidence type="ECO:0000256" key="6">
    <source>
        <dbReference type="ARBA" id="ARBA00023274"/>
    </source>
</evidence>
<dbReference type="EMBL" id="PFFQ01000053">
    <property type="protein sequence ID" value="PIW15404.1"/>
    <property type="molecule type" value="Genomic_DNA"/>
</dbReference>
<dbReference type="GO" id="GO:0015935">
    <property type="term" value="C:small ribosomal subunit"/>
    <property type="evidence" value="ECO:0007669"/>
    <property type="project" value="TreeGrafter"/>
</dbReference>
<feature type="binding site" evidence="9">
    <location>
        <position position="27"/>
    </location>
    <ligand>
        <name>Zn(2+)</name>
        <dbReference type="ChEBI" id="CHEBI:29105"/>
    </ligand>
</feature>